<feature type="non-terminal residue" evidence="1">
    <location>
        <position position="1"/>
    </location>
</feature>
<evidence type="ECO:0000313" key="1">
    <source>
        <dbReference type="EMBL" id="GAF96004.1"/>
    </source>
</evidence>
<organism evidence="1">
    <name type="scientific">marine sediment metagenome</name>
    <dbReference type="NCBI Taxonomy" id="412755"/>
    <lineage>
        <taxon>unclassified sequences</taxon>
        <taxon>metagenomes</taxon>
        <taxon>ecological metagenomes</taxon>
    </lineage>
</organism>
<dbReference type="AlphaFoldDB" id="X0TS18"/>
<accession>X0TS18</accession>
<gene>
    <name evidence="1" type="ORF">S01H1_28267</name>
</gene>
<protein>
    <submittedName>
        <fullName evidence="1">Uncharacterized protein</fullName>
    </submittedName>
</protein>
<feature type="non-terminal residue" evidence="1">
    <location>
        <position position="278"/>
    </location>
</feature>
<dbReference type="EMBL" id="BARS01017264">
    <property type="protein sequence ID" value="GAF96004.1"/>
    <property type="molecule type" value="Genomic_DNA"/>
</dbReference>
<comment type="caution">
    <text evidence="1">The sequence shown here is derived from an EMBL/GenBank/DDBJ whole genome shotgun (WGS) entry which is preliminary data.</text>
</comment>
<name>X0TS18_9ZZZZ</name>
<proteinExistence type="predicted"/>
<sequence>TLSEDNYFKRFTYDAIVERYGKNALDDLLALLSKFITKFEQNPVDLLNPNLDQAFNICKLFMVTTLPNHDPNKDNESSLKSRWIKLDALKIEEKGYSTHTQALRTQILNSGSLSEGYKNNALSTVKCDYKNLNDSQASIRNAGPVSVSDRDRKELEKNKRYVADTEQLLLGIVRDRVKYISDLSDFLLETLGASHKGMSNEGVTVHDVRVLVQSMVDVIKPPCPVSSNLSTSLKLEVTFADRVMGVRAALSKELDADTITAIFEKHHPALAYYARHVD</sequence>
<reference evidence="1" key="1">
    <citation type="journal article" date="2014" name="Front. Microbiol.">
        <title>High frequency of phylogenetically diverse reductive dehalogenase-homologous genes in deep subseafloor sedimentary metagenomes.</title>
        <authorList>
            <person name="Kawai M."/>
            <person name="Futagami T."/>
            <person name="Toyoda A."/>
            <person name="Takaki Y."/>
            <person name="Nishi S."/>
            <person name="Hori S."/>
            <person name="Arai W."/>
            <person name="Tsubouchi T."/>
            <person name="Morono Y."/>
            <person name="Uchiyama I."/>
            <person name="Ito T."/>
            <person name="Fujiyama A."/>
            <person name="Inagaki F."/>
            <person name="Takami H."/>
        </authorList>
    </citation>
    <scope>NUCLEOTIDE SEQUENCE</scope>
    <source>
        <strain evidence="1">Expedition CK06-06</strain>
    </source>
</reference>